<gene>
    <name evidence="2" type="ORF">CC78DRAFT_580708</name>
</gene>
<organism evidence="2 3">
    <name type="scientific">Lojkania enalia</name>
    <dbReference type="NCBI Taxonomy" id="147567"/>
    <lineage>
        <taxon>Eukaryota</taxon>
        <taxon>Fungi</taxon>
        <taxon>Dikarya</taxon>
        <taxon>Ascomycota</taxon>
        <taxon>Pezizomycotina</taxon>
        <taxon>Dothideomycetes</taxon>
        <taxon>Pleosporomycetidae</taxon>
        <taxon>Pleosporales</taxon>
        <taxon>Pleosporales incertae sedis</taxon>
        <taxon>Lojkania</taxon>
    </lineage>
</organism>
<feature type="transmembrane region" description="Helical" evidence="1">
    <location>
        <begin position="212"/>
        <end position="233"/>
    </location>
</feature>
<keyword evidence="1" id="KW-0812">Transmembrane</keyword>
<dbReference type="EMBL" id="ML986618">
    <property type="protein sequence ID" value="KAF2264201.1"/>
    <property type="molecule type" value="Genomic_DNA"/>
</dbReference>
<comment type="caution">
    <text evidence="2">The sequence shown here is derived from an EMBL/GenBank/DDBJ whole genome shotgun (WGS) entry which is preliminary data.</text>
</comment>
<name>A0A9P4K9H3_9PLEO</name>
<feature type="transmembrane region" description="Helical" evidence="1">
    <location>
        <begin position="180"/>
        <end position="200"/>
    </location>
</feature>
<proteinExistence type="predicted"/>
<keyword evidence="1" id="KW-1133">Transmembrane helix</keyword>
<keyword evidence="1" id="KW-0472">Membrane</keyword>
<accession>A0A9P4K9H3</accession>
<keyword evidence="3" id="KW-1185">Reference proteome</keyword>
<evidence type="ECO:0000256" key="1">
    <source>
        <dbReference type="SAM" id="Phobius"/>
    </source>
</evidence>
<protein>
    <submittedName>
        <fullName evidence="2">Uncharacterized protein</fullName>
    </submittedName>
</protein>
<evidence type="ECO:0000313" key="2">
    <source>
        <dbReference type="EMBL" id="KAF2264201.1"/>
    </source>
</evidence>
<dbReference type="Proteomes" id="UP000800093">
    <property type="component" value="Unassembled WGS sequence"/>
</dbReference>
<dbReference type="AlphaFoldDB" id="A0A9P4K9H3"/>
<feature type="transmembrane region" description="Helical" evidence="1">
    <location>
        <begin position="149"/>
        <end position="174"/>
    </location>
</feature>
<evidence type="ECO:0000313" key="3">
    <source>
        <dbReference type="Proteomes" id="UP000800093"/>
    </source>
</evidence>
<reference evidence="3" key="1">
    <citation type="journal article" date="2020" name="Stud. Mycol.">
        <title>101 Dothideomycetes genomes: A test case for predicting lifestyles and emergence of pathogens.</title>
        <authorList>
            <person name="Haridas S."/>
            <person name="Albert R."/>
            <person name="Binder M."/>
            <person name="Bloem J."/>
            <person name="LaButti K."/>
            <person name="Salamov A."/>
            <person name="Andreopoulos B."/>
            <person name="Baker S."/>
            <person name="Barry K."/>
            <person name="Bills G."/>
            <person name="Bluhm B."/>
            <person name="Cannon C."/>
            <person name="Castanera R."/>
            <person name="Culley D."/>
            <person name="Daum C."/>
            <person name="Ezra D."/>
            <person name="Gonzalez J."/>
            <person name="Henrissat B."/>
            <person name="Kuo A."/>
            <person name="Liang C."/>
            <person name="Lipzen A."/>
            <person name="Lutzoni F."/>
            <person name="Magnuson J."/>
            <person name="Mondo S."/>
            <person name="Nolan M."/>
            <person name="Ohm R."/>
            <person name="Pangilinan J."/>
            <person name="Park H.-J."/>
            <person name="Ramirez L."/>
            <person name="Alfaro M."/>
            <person name="Sun H."/>
            <person name="Tritt A."/>
            <person name="Yoshinaga Y."/>
            <person name="Zwiers L.-H."/>
            <person name="Turgeon B."/>
            <person name="Goodwin S."/>
            <person name="Spatafora J."/>
            <person name="Crous P."/>
            <person name="Grigoriev I."/>
        </authorList>
    </citation>
    <scope>NUCLEOTIDE SEQUENCE [LARGE SCALE GENOMIC DNA]</scope>
    <source>
        <strain evidence="3">CBS 304.66</strain>
    </source>
</reference>
<sequence length="274" mass="28990">MQPCPSPAAAREAAGGLVVACSQPSVDWWLGAHHIVAAVTASCVETDGAPALRTWESVRAKAGIIVEGGLAEVARAAVAREWEGEKIRRAERAHSSPMADDNKHQLVTRSVRERWSSGLGWASNGRLCWDGDRESDRAEKCDGTQNRRALLVCVFLGCLAAISSAAPHTIISTIRAAPEALLFVVCSLPLLVPVLVLLVYCRLRATAAADSGGACCLYTLLTLLCHGALLVAAHPRSSSSPPSATCFAARPIDLQPRSLSARHRPRPIALQAAA</sequence>